<feature type="compositionally biased region" description="Basic and acidic residues" evidence="15">
    <location>
        <begin position="564"/>
        <end position="580"/>
    </location>
</feature>
<dbReference type="PANTHER" id="PTHR45627">
    <property type="entry name" value="ADENYLATE CYCLASE TYPE 1"/>
    <property type="match status" value="1"/>
</dbReference>
<feature type="region of interest" description="Disordered" evidence="15">
    <location>
        <begin position="693"/>
        <end position="740"/>
    </location>
</feature>
<dbReference type="InterPro" id="IPR029787">
    <property type="entry name" value="Nucleotide_cyclase"/>
</dbReference>
<evidence type="ECO:0000256" key="15">
    <source>
        <dbReference type="SAM" id="MobiDB-lite"/>
    </source>
</evidence>
<keyword evidence="8" id="KW-0067">ATP-binding</keyword>
<accession>A0ABN7B405</accession>
<evidence type="ECO:0000256" key="4">
    <source>
        <dbReference type="ARBA" id="ARBA00012201"/>
    </source>
</evidence>
<keyword evidence="7" id="KW-0547">Nucleotide-binding</keyword>
<keyword evidence="5 16" id="KW-0812">Transmembrane</keyword>
<feature type="domain" description="Guanylate cyclase" evidence="17">
    <location>
        <begin position="357"/>
        <end position="484"/>
    </location>
</feature>
<gene>
    <name evidence="18" type="ORF">NTJ_11760</name>
</gene>
<feature type="transmembrane region" description="Helical" evidence="16">
    <location>
        <begin position="262"/>
        <end position="280"/>
    </location>
</feature>
<keyword evidence="6" id="KW-0479">Metal-binding</keyword>
<evidence type="ECO:0000256" key="3">
    <source>
        <dbReference type="ARBA" id="ARBA00004141"/>
    </source>
</evidence>
<comment type="subcellular location">
    <subcellularLocation>
        <location evidence="3">Membrane</location>
        <topology evidence="3">Multi-pass membrane protein</topology>
    </subcellularLocation>
</comment>
<dbReference type="SMART" id="SM00044">
    <property type="entry name" value="CYCc"/>
    <property type="match status" value="2"/>
</dbReference>
<sequence length="1368" mass="154409">MSEEHHSGGGDDADTRRRRSTIVSFSKDKDEISIDGDQEDEEDDDDEETENFQMALGPYIQTYLAHSGESIACCGLQLPVPFERASTKSWWWDLRFDSEILERQYRKSSFSQIRHRFRFALAFMIILSLLWSGYLLILASLDKSLSVAALPLGLVYLFFAVGCSLVFLLTRIRSQAKLYRRYSLHLSFVVSLAVCCLSLTTLWMSSDKPVVSSASDFAVCVAILLIVYTVVPLPLYVCVLVCTLYSVIFEFLADSYWPAKKFLHASVHLIGLQIFIMTSVRMRGTFMKVGQSLLVRKQFEMEKQLKEKMIHSVMPMDVAVWLLEEEKRLKEEEKRLRAGEIDPLFRPFQMDCMKDVSILFADIVGFTRMSSKKTASELVAILNELFGRFDELCAHNSCEKISTLGDCYYCVSGCPTPRSDHAQCCVEMGLGMIKAIAEFDHEKHEDINMRVGVHTGSVLCGIVGRRRFKFDVWSNDVTLANKMESTGRPGRVHISEATRRFLGDSYILEKAGEHHGLDTYLIVCRKESIDDSTQATITSLSTDSRTAPILTASSVPSYETAVSRAEDSTDRIANSDERSTRTSSHFNCTTSPFNTITTDSRLNSDQSTPHTPSLNVAIPSRHLLDVSADSLTDDGKATSLPNMSMHNGQADDGRSVMGSGPLLISARKPPPSWKYSRLKLNCSDMENGKVQKTYKVSSSGEPSPIEKTTNNQLEVPKDDLSYSHSVNSRKDSGIRSNSRRSSIQQQLFSLSGVSPNDFHRVSGYYTSSQSSLNGSYQGKCKSRIPTPLTDLGACFQKIRKQSDLQLIRCVQDNSRSDKSYFELPPLKSWSLLFKYPDMEVEYRERAHRETSGTNRSRTLATSRFNTYFDITISFIVFTSISLSLLFTYSSSLSWRIVFLLLLAIQLLVIVTCLYSMVRPLVSKLTRPCLSWYPWHVIGGTLVSLPLLAALSHVELASSSNESLHVYSCSVFVGLVHFCNFTQLNCWMKSSLATLGGLMYLLLTTSAVVANPQLWSVDNATFDEAIYNLTKASFGLSYAVKFLYDYPSESDYPSKPPLYPMDTEHPNFALSDAQIETLRRSYFFLAEIFLSVLLLVLLVWFLNREFEKSYRLSFHSNAVAAKDKAKVEEMKVQAEKLLYNIIPKHVAEHLKSNTRFRYSEDIKSVGIIFATVINFDEMYDESFMYGKECLRFLNELVSDFDDLLDREQFSMVEKIKTIGATFMAASGLDPASRLKDSHEHLFQLMEFAFALQGAIENFNAHMLSFRFILRVGYNFGDVTAGVIGTNKLHYDIWGDAVNIASRMDTTGVANQIQVPVNCVPILGQRYNLERRGTVFVKGKDNMDVYLVKDRIPKKDEKIDAIPPDDRQAT</sequence>
<organism evidence="18 19">
    <name type="scientific">Nesidiocoris tenuis</name>
    <dbReference type="NCBI Taxonomy" id="355587"/>
    <lineage>
        <taxon>Eukaryota</taxon>
        <taxon>Metazoa</taxon>
        <taxon>Ecdysozoa</taxon>
        <taxon>Arthropoda</taxon>
        <taxon>Hexapoda</taxon>
        <taxon>Insecta</taxon>
        <taxon>Pterygota</taxon>
        <taxon>Neoptera</taxon>
        <taxon>Paraneoptera</taxon>
        <taxon>Hemiptera</taxon>
        <taxon>Heteroptera</taxon>
        <taxon>Panheteroptera</taxon>
        <taxon>Cimicomorpha</taxon>
        <taxon>Miridae</taxon>
        <taxon>Dicyphina</taxon>
        <taxon>Nesidiocoris</taxon>
    </lineage>
</organism>
<feature type="region of interest" description="Disordered" evidence="15">
    <location>
        <begin position="561"/>
        <end position="587"/>
    </location>
</feature>
<keyword evidence="11" id="KW-0115">cAMP biosynthesis</keyword>
<comment type="catalytic activity">
    <reaction evidence="1">
        <text>ATP = 3',5'-cyclic AMP + diphosphate</text>
        <dbReference type="Rhea" id="RHEA:15389"/>
        <dbReference type="ChEBI" id="CHEBI:30616"/>
        <dbReference type="ChEBI" id="CHEBI:33019"/>
        <dbReference type="ChEBI" id="CHEBI:58165"/>
        <dbReference type="EC" id="4.6.1.1"/>
    </reaction>
</comment>
<feature type="region of interest" description="Disordered" evidence="15">
    <location>
        <begin position="634"/>
        <end position="668"/>
    </location>
</feature>
<feature type="transmembrane region" description="Helical" evidence="16">
    <location>
        <begin position="182"/>
        <end position="204"/>
    </location>
</feature>
<feature type="transmembrane region" description="Helical" evidence="16">
    <location>
        <begin position="963"/>
        <end position="979"/>
    </location>
</feature>
<dbReference type="Pfam" id="PF00211">
    <property type="entry name" value="Guanylate_cyc"/>
    <property type="match status" value="2"/>
</dbReference>
<feature type="transmembrane region" description="Helical" evidence="16">
    <location>
        <begin position="147"/>
        <end position="170"/>
    </location>
</feature>
<feature type="transmembrane region" description="Helical" evidence="16">
    <location>
        <begin position="991"/>
        <end position="1009"/>
    </location>
</feature>
<reference evidence="18 19" key="1">
    <citation type="submission" date="2023-09" db="EMBL/GenBank/DDBJ databases">
        <title>Nesidiocoris tenuis whole genome shotgun sequence.</title>
        <authorList>
            <person name="Shibata T."/>
            <person name="Shimoda M."/>
            <person name="Kobayashi T."/>
            <person name="Uehara T."/>
        </authorList>
    </citation>
    <scope>NUCLEOTIDE SEQUENCE [LARGE SCALE GENOMIC DNA]</scope>
    <source>
        <strain evidence="18 19">Japan</strain>
    </source>
</reference>
<dbReference type="InterPro" id="IPR018297">
    <property type="entry name" value="A/G_cyclase_CS"/>
</dbReference>
<evidence type="ECO:0000256" key="16">
    <source>
        <dbReference type="SAM" id="Phobius"/>
    </source>
</evidence>
<evidence type="ECO:0000256" key="9">
    <source>
        <dbReference type="ARBA" id="ARBA00022842"/>
    </source>
</evidence>
<feature type="compositionally biased region" description="Basic and acidic residues" evidence="15">
    <location>
        <begin position="1"/>
        <end position="15"/>
    </location>
</feature>
<feature type="transmembrane region" description="Helical" evidence="16">
    <location>
        <begin position="1081"/>
        <end position="1101"/>
    </location>
</feature>
<comment type="cofactor">
    <cofactor evidence="2">
        <name>Mg(2+)</name>
        <dbReference type="ChEBI" id="CHEBI:18420"/>
    </cofactor>
</comment>
<comment type="similarity">
    <text evidence="14">Belongs to the adenylyl cyclase class-4/guanylyl cyclase family.</text>
</comment>
<dbReference type="EMBL" id="AP028918">
    <property type="protein sequence ID" value="BES98943.1"/>
    <property type="molecule type" value="Genomic_DNA"/>
</dbReference>
<feature type="compositionally biased region" description="Polar residues" evidence="15">
    <location>
        <begin position="694"/>
        <end position="713"/>
    </location>
</feature>
<proteinExistence type="inferred from homology"/>
<feature type="compositionally biased region" description="Acidic residues" evidence="15">
    <location>
        <begin position="33"/>
        <end position="49"/>
    </location>
</feature>
<dbReference type="PROSITE" id="PS00452">
    <property type="entry name" value="GUANYLATE_CYCLASE_1"/>
    <property type="match status" value="2"/>
</dbReference>
<keyword evidence="9" id="KW-0460">Magnesium</keyword>
<evidence type="ECO:0000313" key="18">
    <source>
        <dbReference type="EMBL" id="BES98943.1"/>
    </source>
</evidence>
<name>A0ABN7B405_9HEMI</name>
<dbReference type="PANTHER" id="PTHR45627:SF8">
    <property type="entry name" value="ADENYLATE CYCLASE TYPE 9"/>
    <property type="match status" value="1"/>
</dbReference>
<feature type="domain" description="Guanylate cyclase" evidence="17">
    <location>
        <begin position="1165"/>
        <end position="1303"/>
    </location>
</feature>
<feature type="transmembrane region" description="Helical" evidence="16">
    <location>
        <begin position="119"/>
        <end position="141"/>
    </location>
</feature>
<keyword evidence="13 14" id="KW-0456">Lyase</keyword>
<keyword evidence="12 16" id="KW-0472">Membrane</keyword>
<evidence type="ECO:0000256" key="13">
    <source>
        <dbReference type="ARBA" id="ARBA00023239"/>
    </source>
</evidence>
<feature type="region of interest" description="Disordered" evidence="15">
    <location>
        <begin position="1"/>
        <end position="49"/>
    </location>
</feature>
<evidence type="ECO:0000256" key="6">
    <source>
        <dbReference type="ARBA" id="ARBA00022723"/>
    </source>
</evidence>
<feature type="transmembrane region" description="Helical" evidence="16">
    <location>
        <begin position="929"/>
        <end position="951"/>
    </location>
</feature>
<feature type="transmembrane region" description="Helical" evidence="16">
    <location>
        <begin position="894"/>
        <end position="917"/>
    </location>
</feature>
<dbReference type="Gene3D" id="3.30.70.1230">
    <property type="entry name" value="Nucleotide cyclase"/>
    <property type="match status" value="2"/>
</dbReference>
<evidence type="ECO:0000256" key="5">
    <source>
        <dbReference type="ARBA" id="ARBA00022692"/>
    </source>
</evidence>
<dbReference type="Proteomes" id="UP001307889">
    <property type="component" value="Chromosome 10"/>
</dbReference>
<evidence type="ECO:0000256" key="8">
    <source>
        <dbReference type="ARBA" id="ARBA00022840"/>
    </source>
</evidence>
<dbReference type="InterPro" id="IPR001054">
    <property type="entry name" value="A/G_cyclase"/>
</dbReference>
<evidence type="ECO:0000313" key="19">
    <source>
        <dbReference type="Proteomes" id="UP001307889"/>
    </source>
</evidence>
<dbReference type="Gene3D" id="6.10.250.780">
    <property type="match status" value="1"/>
</dbReference>
<keyword evidence="19" id="KW-1185">Reference proteome</keyword>
<dbReference type="SUPFAM" id="SSF55073">
    <property type="entry name" value="Nucleotide cyclase"/>
    <property type="match status" value="2"/>
</dbReference>
<evidence type="ECO:0000256" key="11">
    <source>
        <dbReference type="ARBA" id="ARBA00022998"/>
    </source>
</evidence>
<dbReference type="PROSITE" id="PS50125">
    <property type="entry name" value="GUANYLATE_CYCLASE_2"/>
    <property type="match status" value="2"/>
</dbReference>
<evidence type="ECO:0000256" key="2">
    <source>
        <dbReference type="ARBA" id="ARBA00001946"/>
    </source>
</evidence>
<protein>
    <recommendedName>
        <fullName evidence="4">adenylate cyclase</fullName>
        <ecNumber evidence="4">4.6.1.1</ecNumber>
    </recommendedName>
</protein>
<evidence type="ECO:0000256" key="10">
    <source>
        <dbReference type="ARBA" id="ARBA00022989"/>
    </source>
</evidence>
<keyword evidence="10 16" id="KW-1133">Transmembrane helix</keyword>
<dbReference type="EC" id="4.6.1.1" evidence="4"/>
<dbReference type="CDD" id="cd07302">
    <property type="entry name" value="CHD"/>
    <property type="match status" value="2"/>
</dbReference>
<evidence type="ECO:0000256" key="1">
    <source>
        <dbReference type="ARBA" id="ARBA00001593"/>
    </source>
</evidence>
<evidence type="ECO:0000259" key="17">
    <source>
        <dbReference type="PROSITE" id="PS50125"/>
    </source>
</evidence>
<evidence type="ECO:0000256" key="12">
    <source>
        <dbReference type="ARBA" id="ARBA00023136"/>
    </source>
</evidence>
<evidence type="ECO:0000256" key="14">
    <source>
        <dbReference type="RuleBase" id="RU000405"/>
    </source>
</evidence>
<evidence type="ECO:0000256" key="7">
    <source>
        <dbReference type="ARBA" id="ARBA00022741"/>
    </source>
</evidence>
<feature type="transmembrane region" description="Helical" evidence="16">
    <location>
        <begin position="867"/>
        <end position="888"/>
    </location>
</feature>